<reference evidence="1 2" key="1">
    <citation type="submission" date="2019-08" db="EMBL/GenBank/DDBJ databases">
        <title>Whole genome of Aphis craccivora.</title>
        <authorList>
            <person name="Voronova N.V."/>
            <person name="Shulinski R.S."/>
            <person name="Bandarenka Y.V."/>
            <person name="Zhorov D.G."/>
            <person name="Warner D."/>
        </authorList>
    </citation>
    <scope>NUCLEOTIDE SEQUENCE [LARGE SCALE GENOMIC DNA]</scope>
    <source>
        <strain evidence="1">180601</strain>
        <tissue evidence="1">Whole Body</tissue>
    </source>
</reference>
<accession>A0A6G0XZD2</accession>
<comment type="caution">
    <text evidence="1">The sequence shown here is derived from an EMBL/GenBank/DDBJ whole genome shotgun (WGS) entry which is preliminary data.</text>
</comment>
<dbReference type="EMBL" id="VUJU01007401">
    <property type="protein sequence ID" value="KAF0745904.1"/>
    <property type="molecule type" value="Genomic_DNA"/>
</dbReference>
<sequence>MVPNKLARHFTTKHQSLQNKQIDYFRKLLDSKKLQSKQFVKSVKNSDKTQEASFRIAQLIAQKKSHLIH</sequence>
<proteinExistence type="predicted"/>
<name>A0A6G0XZD2_APHCR</name>
<evidence type="ECO:0000313" key="2">
    <source>
        <dbReference type="Proteomes" id="UP000478052"/>
    </source>
</evidence>
<keyword evidence="2" id="KW-1185">Reference proteome</keyword>
<dbReference type="AlphaFoldDB" id="A0A6G0XZD2"/>
<gene>
    <name evidence="1" type="ORF">FWK35_00019686</name>
</gene>
<organism evidence="1 2">
    <name type="scientific">Aphis craccivora</name>
    <name type="common">Cowpea aphid</name>
    <dbReference type="NCBI Taxonomy" id="307492"/>
    <lineage>
        <taxon>Eukaryota</taxon>
        <taxon>Metazoa</taxon>
        <taxon>Ecdysozoa</taxon>
        <taxon>Arthropoda</taxon>
        <taxon>Hexapoda</taxon>
        <taxon>Insecta</taxon>
        <taxon>Pterygota</taxon>
        <taxon>Neoptera</taxon>
        <taxon>Paraneoptera</taxon>
        <taxon>Hemiptera</taxon>
        <taxon>Sternorrhyncha</taxon>
        <taxon>Aphidomorpha</taxon>
        <taxon>Aphidoidea</taxon>
        <taxon>Aphididae</taxon>
        <taxon>Aphidini</taxon>
        <taxon>Aphis</taxon>
        <taxon>Aphis</taxon>
    </lineage>
</organism>
<evidence type="ECO:0000313" key="1">
    <source>
        <dbReference type="EMBL" id="KAF0745904.1"/>
    </source>
</evidence>
<protein>
    <submittedName>
        <fullName evidence="1">Zinc finger BED domain-containing protein 5-like</fullName>
    </submittedName>
</protein>
<dbReference type="Proteomes" id="UP000478052">
    <property type="component" value="Unassembled WGS sequence"/>
</dbReference>